<dbReference type="InterPro" id="IPR016093">
    <property type="entry name" value="MIR_motif"/>
</dbReference>
<gene>
    <name evidence="3" type="ORF">GSTENG00010413001</name>
</gene>
<dbReference type="AlphaFoldDB" id="Q4SYB3"/>
<dbReference type="InterPro" id="IPR036300">
    <property type="entry name" value="MIR_dom_sf"/>
</dbReference>
<feature type="domain" description="MIR" evidence="2">
    <location>
        <begin position="152"/>
        <end position="207"/>
    </location>
</feature>
<reference evidence="3" key="2">
    <citation type="submission" date="2004-02" db="EMBL/GenBank/DDBJ databases">
        <authorList>
            <consortium name="Genoscope"/>
            <consortium name="Whitehead Institute Centre for Genome Research"/>
        </authorList>
    </citation>
    <scope>NUCLEOTIDE SEQUENCE</scope>
</reference>
<dbReference type="PANTHER" id="PTHR46399:SF7">
    <property type="entry name" value="RYANODINE RECEPTOR 2"/>
    <property type="match status" value="1"/>
</dbReference>
<feature type="domain" description="MIR" evidence="2">
    <location>
        <begin position="328"/>
        <end position="391"/>
    </location>
</feature>
<dbReference type="GO" id="GO:0030018">
    <property type="term" value="C:Z disc"/>
    <property type="evidence" value="ECO:0007669"/>
    <property type="project" value="TreeGrafter"/>
</dbReference>
<dbReference type="GO" id="GO:0014808">
    <property type="term" value="P:release of sequestered calcium ion into cytosol by sarcoplasmic reticulum"/>
    <property type="evidence" value="ECO:0007669"/>
    <property type="project" value="TreeGrafter"/>
</dbReference>
<dbReference type="FunFam" id="2.80.10.50:FF:000006">
    <property type="entry name" value="Ryanodine receptor 2 (Cardiac)"/>
    <property type="match status" value="1"/>
</dbReference>
<sequence>MGEGVEGEDEIQFLRTSRVRVAQCGCGVNGCELTALDFYEWEEGGRSDWDKRRLKRLIQGASSVCVCSLDSMEDDEVVLQCSATIQNDQQKICLAAEGFGNRLCFLESISNSKNVPPDLSICAFVLEHSLSVRALQEILANREEKAEGVMGHRTLLYGHAVLLRHSYSGMYLCCLSTSRSSTDKLAFDVGLQENSTGEACWWTIHPASKQRSEGEKVRVGDDLILVSISSERYLHLSYGIGDFHVDAAFQQTFWSVVPICTRSEVAQGFLIGGDVLRLLYGHMDECLTVPSGQYGEEHRRTIHYEGGAVSSHARSLWKLETLRVVWSGSHIRWGQPFRLRHVTTGKYLSLTEEKSLLLVDKEKADIKSTVFCFRSSKEKLDPGTKKEVDGMGVPDIKYGDSVCYIQHVFSCQWLTYQTVDAKCARMGGVQRKAIIHHEGHMDDGLTLSRSQQEESHAARVIRSIVSVFNKFINRPDPRKQKELCTVF</sequence>
<evidence type="ECO:0000313" key="3">
    <source>
        <dbReference type="EMBL" id="CAF94369.1"/>
    </source>
</evidence>
<comment type="caution">
    <text evidence="3">The sequence shown here is derived from an EMBL/GenBank/DDBJ whole genome shotgun (WGS) entry which is preliminary data.</text>
</comment>
<dbReference type="InterPro" id="IPR013333">
    <property type="entry name" value="Ryan_recept"/>
</dbReference>
<dbReference type="InterPro" id="IPR015925">
    <property type="entry name" value="Ryanodine_IP3_receptor"/>
</dbReference>
<dbReference type="GO" id="GO:0033017">
    <property type="term" value="C:sarcoplasmic reticulum membrane"/>
    <property type="evidence" value="ECO:0007669"/>
    <property type="project" value="TreeGrafter"/>
</dbReference>
<dbReference type="KEGG" id="tng:GSTEN00010413G001"/>
<dbReference type="OrthoDB" id="258495at2759"/>
<keyword evidence="1" id="KW-0677">Repeat</keyword>
<dbReference type="Pfam" id="PF08709">
    <property type="entry name" value="Ins145_P3_rec"/>
    <property type="match status" value="1"/>
</dbReference>
<name>Q4SYB3_TETNG</name>
<evidence type="ECO:0000259" key="2">
    <source>
        <dbReference type="PROSITE" id="PS50919"/>
    </source>
</evidence>
<dbReference type="GO" id="GO:0034704">
    <property type="term" value="C:calcium channel complex"/>
    <property type="evidence" value="ECO:0007669"/>
    <property type="project" value="TreeGrafter"/>
</dbReference>
<reference evidence="3" key="1">
    <citation type="journal article" date="2004" name="Nature">
        <title>Genome duplication in the teleost fish Tetraodon nigroviridis reveals the early vertebrate proto-karyotype.</title>
        <authorList>
            <person name="Jaillon O."/>
            <person name="Aury J.-M."/>
            <person name="Brunet F."/>
            <person name="Petit J.-L."/>
            <person name="Stange-Thomann N."/>
            <person name="Mauceli E."/>
            <person name="Bouneau L."/>
            <person name="Fischer C."/>
            <person name="Ozouf-Costaz C."/>
            <person name="Bernot A."/>
            <person name="Nicaud S."/>
            <person name="Jaffe D."/>
            <person name="Fisher S."/>
            <person name="Lutfalla G."/>
            <person name="Dossat C."/>
            <person name="Segurens B."/>
            <person name="Dasilva C."/>
            <person name="Salanoubat M."/>
            <person name="Levy M."/>
            <person name="Boudet N."/>
            <person name="Castellano S."/>
            <person name="Anthouard V."/>
            <person name="Jubin C."/>
            <person name="Castelli V."/>
            <person name="Katinka M."/>
            <person name="Vacherie B."/>
            <person name="Biemont C."/>
            <person name="Skalli Z."/>
            <person name="Cattolico L."/>
            <person name="Poulain J."/>
            <person name="De Berardinis V."/>
            <person name="Cruaud C."/>
            <person name="Duprat S."/>
            <person name="Brottier P."/>
            <person name="Coutanceau J.-P."/>
            <person name="Gouzy J."/>
            <person name="Parra G."/>
            <person name="Lardier G."/>
            <person name="Chapple C."/>
            <person name="McKernan K.J."/>
            <person name="McEwan P."/>
            <person name="Bosak S."/>
            <person name="Kellis M."/>
            <person name="Volff J.-N."/>
            <person name="Guigo R."/>
            <person name="Zody M.C."/>
            <person name="Mesirov J."/>
            <person name="Lindblad-Toh K."/>
            <person name="Birren B."/>
            <person name="Nusbaum C."/>
            <person name="Kahn D."/>
            <person name="Robinson-Rechavi M."/>
            <person name="Laudet V."/>
            <person name="Schachter V."/>
            <person name="Quetier F."/>
            <person name="Saurin W."/>
            <person name="Scarpelli C."/>
            <person name="Wincker P."/>
            <person name="Lander E.S."/>
            <person name="Weissenbach J."/>
            <person name="Roest Crollius H."/>
        </authorList>
    </citation>
    <scope>NUCLEOTIDE SEQUENCE [LARGE SCALE GENOMIC DNA]</scope>
</reference>
<dbReference type="PANTHER" id="PTHR46399">
    <property type="entry name" value="B30.2/SPRY DOMAIN-CONTAINING PROTEIN"/>
    <property type="match status" value="1"/>
</dbReference>
<proteinExistence type="predicted"/>
<dbReference type="GO" id="GO:0005790">
    <property type="term" value="C:smooth endoplasmic reticulum"/>
    <property type="evidence" value="ECO:0007669"/>
    <property type="project" value="TreeGrafter"/>
</dbReference>
<dbReference type="PRINTS" id="PR00795">
    <property type="entry name" value="RYANODINER"/>
</dbReference>
<dbReference type="GO" id="GO:0005219">
    <property type="term" value="F:ryanodine-sensitive calcium-release channel activity"/>
    <property type="evidence" value="ECO:0007669"/>
    <property type="project" value="InterPro"/>
</dbReference>
<dbReference type="FunFam" id="2.80.10.50:FF:000016">
    <property type="entry name" value="Ryanodine receptor 2 (Cardiac)"/>
    <property type="match status" value="1"/>
</dbReference>
<dbReference type="InterPro" id="IPR014821">
    <property type="entry name" value="Ins145_P3_rcpt"/>
</dbReference>
<dbReference type="Gene3D" id="2.80.10.50">
    <property type="match status" value="2"/>
</dbReference>
<dbReference type="PROSITE" id="PS50919">
    <property type="entry name" value="MIR"/>
    <property type="match status" value="2"/>
</dbReference>
<dbReference type="GO" id="GO:0006941">
    <property type="term" value="P:striated muscle contraction"/>
    <property type="evidence" value="ECO:0007669"/>
    <property type="project" value="TreeGrafter"/>
</dbReference>
<protein>
    <submittedName>
        <fullName evidence="3">(spotted green pufferfish) hypothetical protein</fullName>
    </submittedName>
</protein>
<accession>Q4SYB3</accession>
<evidence type="ECO:0000256" key="1">
    <source>
        <dbReference type="ARBA" id="ARBA00022737"/>
    </source>
</evidence>
<organism evidence="3">
    <name type="scientific">Tetraodon nigroviridis</name>
    <name type="common">Spotted green pufferfish</name>
    <name type="synonym">Chelonodon nigroviridis</name>
    <dbReference type="NCBI Taxonomy" id="99883"/>
    <lineage>
        <taxon>Eukaryota</taxon>
        <taxon>Metazoa</taxon>
        <taxon>Chordata</taxon>
        <taxon>Craniata</taxon>
        <taxon>Vertebrata</taxon>
        <taxon>Euteleostomi</taxon>
        <taxon>Actinopterygii</taxon>
        <taxon>Neopterygii</taxon>
        <taxon>Teleostei</taxon>
        <taxon>Neoteleostei</taxon>
        <taxon>Acanthomorphata</taxon>
        <taxon>Eupercaria</taxon>
        <taxon>Tetraodontiformes</taxon>
        <taxon>Tetradontoidea</taxon>
        <taxon>Tetraodontidae</taxon>
        <taxon>Tetraodon</taxon>
    </lineage>
</organism>
<dbReference type="EMBL" id="CAAE01012111">
    <property type="protein sequence ID" value="CAF94369.1"/>
    <property type="molecule type" value="Genomic_DNA"/>
</dbReference>
<dbReference type="GO" id="GO:0042383">
    <property type="term" value="C:sarcolemma"/>
    <property type="evidence" value="ECO:0007669"/>
    <property type="project" value="TreeGrafter"/>
</dbReference>
<dbReference type="SUPFAM" id="SSF82109">
    <property type="entry name" value="MIR domain"/>
    <property type="match status" value="2"/>
</dbReference>
<dbReference type="SMART" id="SM00472">
    <property type="entry name" value="MIR"/>
    <property type="match status" value="4"/>
</dbReference>
<dbReference type="Pfam" id="PF02815">
    <property type="entry name" value="MIR"/>
    <property type="match status" value="1"/>
</dbReference>